<dbReference type="Pfam" id="PF00891">
    <property type="entry name" value="Methyltransf_2"/>
    <property type="match status" value="1"/>
</dbReference>
<keyword evidence="2 6" id="KW-0808">Transferase</keyword>
<feature type="domain" description="O-methyltransferase C-terminal" evidence="4">
    <location>
        <begin position="118"/>
        <end position="322"/>
    </location>
</feature>
<protein>
    <submittedName>
        <fullName evidence="6">Methyltransferase</fullName>
    </submittedName>
</protein>
<dbReference type="Proteomes" id="UP000248924">
    <property type="component" value="Unassembled WGS sequence"/>
</dbReference>
<evidence type="ECO:0000259" key="5">
    <source>
        <dbReference type="Pfam" id="PF08100"/>
    </source>
</evidence>
<dbReference type="Pfam" id="PF08100">
    <property type="entry name" value="Dimerisation"/>
    <property type="match status" value="1"/>
</dbReference>
<dbReference type="PANTHER" id="PTHR43712">
    <property type="entry name" value="PUTATIVE (AFU_ORTHOLOGUE AFUA_4G14580)-RELATED"/>
    <property type="match status" value="1"/>
</dbReference>
<dbReference type="InterPro" id="IPR036388">
    <property type="entry name" value="WH-like_DNA-bd_sf"/>
</dbReference>
<organism evidence="6 7">
    <name type="scientific">Micromonospora craterilacus</name>
    <dbReference type="NCBI Taxonomy" id="1655439"/>
    <lineage>
        <taxon>Bacteria</taxon>
        <taxon>Bacillati</taxon>
        <taxon>Actinomycetota</taxon>
        <taxon>Actinomycetes</taxon>
        <taxon>Micromonosporales</taxon>
        <taxon>Micromonosporaceae</taxon>
        <taxon>Micromonospora</taxon>
    </lineage>
</organism>
<dbReference type="PIRSF" id="PIRSF005739">
    <property type="entry name" value="O-mtase"/>
    <property type="match status" value="1"/>
</dbReference>
<feature type="domain" description="O-methyltransferase dimerisation" evidence="5">
    <location>
        <begin position="23"/>
        <end position="92"/>
    </location>
</feature>
<evidence type="ECO:0000256" key="1">
    <source>
        <dbReference type="ARBA" id="ARBA00022603"/>
    </source>
</evidence>
<dbReference type="OrthoDB" id="3804952at2"/>
<proteinExistence type="predicted"/>
<name>A0A2W2EU68_9ACTN</name>
<keyword evidence="3" id="KW-0949">S-adenosyl-L-methionine</keyword>
<gene>
    <name evidence="6" type="ORF">C1I95_24905</name>
</gene>
<dbReference type="InterPro" id="IPR012967">
    <property type="entry name" value="COMT_dimerisation"/>
</dbReference>
<dbReference type="RefSeq" id="WP_111217193.1">
    <property type="nucleotide sequence ID" value="NZ_POTY01000194.1"/>
</dbReference>
<evidence type="ECO:0000256" key="2">
    <source>
        <dbReference type="ARBA" id="ARBA00022679"/>
    </source>
</evidence>
<evidence type="ECO:0000313" key="7">
    <source>
        <dbReference type="Proteomes" id="UP000248924"/>
    </source>
</evidence>
<comment type="caution">
    <text evidence="6">The sequence shown here is derived from an EMBL/GenBank/DDBJ whole genome shotgun (WGS) entry which is preliminary data.</text>
</comment>
<dbReference type="Gene3D" id="3.40.50.150">
    <property type="entry name" value="Vaccinia Virus protein VP39"/>
    <property type="match status" value="1"/>
</dbReference>
<dbReference type="SUPFAM" id="SSF46785">
    <property type="entry name" value="Winged helix' DNA-binding domain"/>
    <property type="match status" value="1"/>
</dbReference>
<dbReference type="GO" id="GO:0008171">
    <property type="term" value="F:O-methyltransferase activity"/>
    <property type="evidence" value="ECO:0007669"/>
    <property type="project" value="InterPro"/>
</dbReference>
<dbReference type="InterPro" id="IPR001077">
    <property type="entry name" value="COMT_C"/>
</dbReference>
<dbReference type="PROSITE" id="PS51683">
    <property type="entry name" value="SAM_OMT_II"/>
    <property type="match status" value="1"/>
</dbReference>
<evidence type="ECO:0000256" key="3">
    <source>
        <dbReference type="ARBA" id="ARBA00022691"/>
    </source>
</evidence>
<dbReference type="EMBL" id="POTY01000194">
    <property type="protein sequence ID" value="PZG12887.1"/>
    <property type="molecule type" value="Genomic_DNA"/>
</dbReference>
<keyword evidence="7" id="KW-1185">Reference proteome</keyword>
<evidence type="ECO:0000313" key="6">
    <source>
        <dbReference type="EMBL" id="PZG12887.1"/>
    </source>
</evidence>
<dbReference type="InterPro" id="IPR016461">
    <property type="entry name" value="COMT-like"/>
</dbReference>
<keyword evidence="1 6" id="KW-0489">Methyltransferase</keyword>
<evidence type="ECO:0000259" key="4">
    <source>
        <dbReference type="Pfam" id="PF00891"/>
    </source>
</evidence>
<dbReference type="GO" id="GO:0032259">
    <property type="term" value="P:methylation"/>
    <property type="evidence" value="ECO:0007669"/>
    <property type="project" value="UniProtKB-KW"/>
</dbReference>
<dbReference type="AlphaFoldDB" id="A0A2W2EU68"/>
<reference evidence="6 7" key="1">
    <citation type="submission" date="2018-01" db="EMBL/GenBank/DDBJ databases">
        <title>Draft genome sequence of Jishengella sp. NA12.</title>
        <authorList>
            <person name="Sahin N."/>
            <person name="Ay H."/>
            <person name="Saygin H."/>
        </authorList>
    </citation>
    <scope>NUCLEOTIDE SEQUENCE [LARGE SCALE GENOMIC DNA]</scope>
    <source>
        <strain evidence="6 7">NA12</strain>
    </source>
</reference>
<accession>A0A2W2EU68</accession>
<dbReference type="InterPro" id="IPR036390">
    <property type="entry name" value="WH_DNA-bd_sf"/>
</dbReference>
<dbReference type="InterPro" id="IPR029063">
    <property type="entry name" value="SAM-dependent_MTases_sf"/>
</dbReference>
<sequence>MLTRRRPGIDVPAILRLMEVGDYLLPYTIRAVCLLRVADHLADGPLPAAELARACGADEPALTKALRYLATRDLFAEVTPGEFGLTPMADLLRADHPYSARDIFLSPVVCTRAMEGLDHTLRTGEGAFDAVHGVGMWDHFGRNPADGEAFDKVMSGVTGMELMAILRASDWSRFGTVVDVGGGNGRFLSDLLGRFPRMHGVLFDLPGVVANAPETFAAAGVADRVRVVPGSFLTDDIPAGGDAYVLKRILYSWSDEEATGVLRRIRAAMSPQGRVFILEAGRQSEADSTPLARRMDMLMLTLSAGGARSLDEQRALLTGAGLELVEATSTPMFPVIEARPA</sequence>
<dbReference type="CDD" id="cd02440">
    <property type="entry name" value="AdoMet_MTases"/>
    <property type="match status" value="1"/>
</dbReference>
<dbReference type="Gene3D" id="1.10.10.10">
    <property type="entry name" value="Winged helix-like DNA-binding domain superfamily/Winged helix DNA-binding domain"/>
    <property type="match status" value="1"/>
</dbReference>
<dbReference type="SUPFAM" id="SSF53335">
    <property type="entry name" value="S-adenosyl-L-methionine-dependent methyltransferases"/>
    <property type="match status" value="1"/>
</dbReference>
<dbReference type="Gene3D" id="1.10.287.1350">
    <property type="match status" value="1"/>
</dbReference>
<dbReference type="GO" id="GO:0046983">
    <property type="term" value="F:protein dimerization activity"/>
    <property type="evidence" value="ECO:0007669"/>
    <property type="project" value="InterPro"/>
</dbReference>
<dbReference type="PANTHER" id="PTHR43712:SF2">
    <property type="entry name" value="O-METHYLTRANSFERASE CICE"/>
    <property type="match status" value="1"/>
</dbReference>